<name>A0A2K1QGY4_9PEZI</name>
<evidence type="ECO:0000313" key="3">
    <source>
        <dbReference type="EMBL" id="PNS14418.1"/>
    </source>
</evidence>
<proteinExistence type="predicted"/>
<dbReference type="OrthoDB" id="2129641at2759"/>
<dbReference type="Gene3D" id="2.60.40.10">
    <property type="entry name" value="Immunoglobulins"/>
    <property type="match status" value="1"/>
</dbReference>
<evidence type="ECO:0000256" key="1">
    <source>
        <dbReference type="SAM" id="MobiDB-lite"/>
    </source>
</evidence>
<gene>
    <name evidence="3" type="ORF">CAC42_3704</name>
</gene>
<feature type="signal peptide" evidence="2">
    <location>
        <begin position="1"/>
        <end position="17"/>
    </location>
</feature>
<reference evidence="3 4" key="1">
    <citation type="submission" date="2017-06" db="EMBL/GenBank/DDBJ databases">
        <title>Draft genome sequence of a variant of Elsinoe murrayae.</title>
        <authorList>
            <person name="Cheng Q."/>
        </authorList>
    </citation>
    <scope>NUCLEOTIDE SEQUENCE [LARGE SCALE GENOMIC DNA]</scope>
    <source>
        <strain evidence="3 4">CQ-2017a</strain>
    </source>
</reference>
<accession>A0A2K1QGY4</accession>
<comment type="caution">
    <text evidence="3">The sequence shown here is derived from an EMBL/GenBank/DDBJ whole genome shotgun (WGS) entry which is preliminary data.</text>
</comment>
<organism evidence="3 4">
    <name type="scientific">Sphaceloma murrayae</name>
    <dbReference type="NCBI Taxonomy" id="2082308"/>
    <lineage>
        <taxon>Eukaryota</taxon>
        <taxon>Fungi</taxon>
        <taxon>Dikarya</taxon>
        <taxon>Ascomycota</taxon>
        <taxon>Pezizomycotina</taxon>
        <taxon>Dothideomycetes</taxon>
        <taxon>Dothideomycetidae</taxon>
        <taxon>Myriangiales</taxon>
        <taxon>Elsinoaceae</taxon>
        <taxon>Sphaceloma</taxon>
    </lineage>
</organism>
<dbReference type="InParanoid" id="A0A2K1QGY4"/>
<evidence type="ECO:0000313" key="4">
    <source>
        <dbReference type="Proteomes" id="UP000243797"/>
    </source>
</evidence>
<protein>
    <submittedName>
        <fullName evidence="3">Uncharacterized protein</fullName>
    </submittedName>
</protein>
<feature type="region of interest" description="Disordered" evidence="1">
    <location>
        <begin position="165"/>
        <end position="184"/>
    </location>
</feature>
<dbReference type="AlphaFoldDB" id="A0A2K1QGY4"/>
<keyword evidence="4" id="KW-1185">Reference proteome</keyword>
<evidence type="ECO:0000256" key="2">
    <source>
        <dbReference type="SAM" id="SignalP"/>
    </source>
</evidence>
<feature type="compositionally biased region" description="Polar residues" evidence="1">
    <location>
        <begin position="173"/>
        <end position="184"/>
    </location>
</feature>
<sequence length="606" mass="62769">MSIFILAIAGLLALASAAVVPFTIQGSLDGASADSQNFNTGGRISVQGVSIVIPENLQFQFPAAWVPFKTVAGGSFNGMEVAVVGNYVDDVAIAGQVQIAQFLLGGSAGTIASLSFDGKITLTTGQVIRINDPNAVYSAGYKLGPEFTADDENPSITSFSGCVPRSADDAKCPSSNRPSGQRTFTAPDSLTMAPFQAGDYIEYSGIRVGGETIAYAIVAQNVQILTTGVPPYIRVEEAIIGVVDGQAAGVIENADTRFVGYTSDASVGITVSRIDISPCDGKETLTSVGSAAIRAGDVRNKWIWRAGASTLSKYSRDYLITTSTGTRATNGGQITAGRYVQPVTEWIFPESTVPGLTPGPNDFSQMVHLRDGTGPDEEGNVWGQLKPWPLGTAPAPFTTNCPAPGTGGGSPPTAVTADAGADQTLRAGVVAALSASVANSASFPTGDLSYSWVQKTGNTVTLTGGTTSKCSFTAPNVTALEAYEFEVTVKSASSQISGTDVVKVTNDPSATDIVTIDSYTWTSQNGGTISVTARSNVVDGSARLTLQLNTPNAGNVLTMVNAGAGKFTYSARSTKQPSAGITVTSNWKGKSSRTTLSTKRRSLFKA</sequence>
<keyword evidence="2" id="KW-0732">Signal</keyword>
<dbReference type="EMBL" id="NKHZ01000086">
    <property type="protein sequence ID" value="PNS14418.1"/>
    <property type="molecule type" value="Genomic_DNA"/>
</dbReference>
<dbReference type="InterPro" id="IPR013783">
    <property type="entry name" value="Ig-like_fold"/>
</dbReference>
<dbReference type="Proteomes" id="UP000243797">
    <property type="component" value="Unassembled WGS sequence"/>
</dbReference>
<feature type="chain" id="PRO_5014476908" evidence="2">
    <location>
        <begin position="18"/>
        <end position="606"/>
    </location>
</feature>